<name>A0A815LH21_ADIRI</name>
<reference evidence="1" key="1">
    <citation type="submission" date="2021-02" db="EMBL/GenBank/DDBJ databases">
        <authorList>
            <person name="Nowell W R."/>
        </authorList>
    </citation>
    <scope>NUCLEOTIDE SEQUENCE</scope>
</reference>
<evidence type="ECO:0000313" key="2">
    <source>
        <dbReference type="Proteomes" id="UP000663852"/>
    </source>
</evidence>
<gene>
    <name evidence="1" type="ORF">EDS130_LOCUS36436</name>
</gene>
<dbReference type="Proteomes" id="UP000663852">
    <property type="component" value="Unassembled WGS sequence"/>
</dbReference>
<dbReference type="EMBL" id="CAJNOJ010000339">
    <property type="protein sequence ID" value="CAF1407056.1"/>
    <property type="molecule type" value="Genomic_DNA"/>
</dbReference>
<protein>
    <submittedName>
        <fullName evidence="1">Uncharacterized protein</fullName>
    </submittedName>
</protein>
<accession>A0A815LH21</accession>
<proteinExistence type="predicted"/>
<dbReference type="AlphaFoldDB" id="A0A815LH21"/>
<evidence type="ECO:0000313" key="1">
    <source>
        <dbReference type="EMBL" id="CAF1407056.1"/>
    </source>
</evidence>
<comment type="caution">
    <text evidence="1">The sequence shown here is derived from an EMBL/GenBank/DDBJ whole genome shotgun (WGS) entry which is preliminary data.</text>
</comment>
<organism evidence="1 2">
    <name type="scientific">Adineta ricciae</name>
    <name type="common">Rotifer</name>
    <dbReference type="NCBI Taxonomy" id="249248"/>
    <lineage>
        <taxon>Eukaryota</taxon>
        <taxon>Metazoa</taxon>
        <taxon>Spiralia</taxon>
        <taxon>Gnathifera</taxon>
        <taxon>Rotifera</taxon>
        <taxon>Eurotatoria</taxon>
        <taxon>Bdelloidea</taxon>
        <taxon>Adinetida</taxon>
        <taxon>Adinetidae</taxon>
        <taxon>Adineta</taxon>
    </lineage>
</organism>
<sequence>MLIDSKSLLFVLAIEQQLNRHTVSTKRTVIDVTFKTISKKKKESNYISYLFWPKNDQKRHFLLRLLLLIMLTSDINNNFNIDIVLYSKYLY</sequence>